<protein>
    <submittedName>
        <fullName evidence="1">Uncharacterized protein</fullName>
    </submittedName>
</protein>
<reference evidence="1 2" key="1">
    <citation type="journal article" date="2011" name="Int. J. Syst. Evol. Microbiol.">
        <title>Description of Undibacterium oligocarboniphilum sp. nov., isolated from purified water, and Undibacterium pigrum strain CCUG 49012 as the type strain of Undibacterium parvum sp. nov., and emended descriptions of the genus Undibacterium and the species Undibacterium pigrum.</title>
        <authorList>
            <person name="Eder W."/>
            <person name="Wanner G."/>
            <person name="Ludwig W."/>
            <person name="Busse H.J."/>
            <person name="Ziemke-Kageler F."/>
            <person name="Lang E."/>
        </authorList>
    </citation>
    <scope>NUCLEOTIDE SEQUENCE [LARGE SCALE GENOMIC DNA]</scope>
    <source>
        <strain evidence="1 2">DSM 23061</strain>
    </source>
</reference>
<keyword evidence="2" id="KW-1185">Reference proteome</keyword>
<evidence type="ECO:0000313" key="2">
    <source>
        <dbReference type="Proteomes" id="UP000275663"/>
    </source>
</evidence>
<dbReference type="EMBL" id="CP034464">
    <property type="protein sequence ID" value="AZP11817.1"/>
    <property type="molecule type" value="Genomic_DNA"/>
</dbReference>
<dbReference type="Proteomes" id="UP000275663">
    <property type="component" value="Chromosome"/>
</dbReference>
<gene>
    <name evidence="1" type="ORF">EJN92_07285</name>
</gene>
<accession>A0A3S9HI74</accession>
<organism evidence="1 2">
    <name type="scientific">Undibacterium parvum</name>
    <dbReference type="NCBI Taxonomy" id="401471"/>
    <lineage>
        <taxon>Bacteria</taxon>
        <taxon>Pseudomonadati</taxon>
        <taxon>Pseudomonadota</taxon>
        <taxon>Betaproteobacteria</taxon>
        <taxon>Burkholderiales</taxon>
        <taxon>Oxalobacteraceae</taxon>
        <taxon>Undibacterium</taxon>
    </lineage>
</organism>
<name>A0A3S9HI74_9BURK</name>
<evidence type="ECO:0000313" key="1">
    <source>
        <dbReference type="EMBL" id="AZP11817.1"/>
    </source>
</evidence>
<dbReference type="AlphaFoldDB" id="A0A3S9HI74"/>
<sequence length="71" mass="8294">METKKKSQKPATRQLEFDFESKVFIRANTIASAKVIDFNLAKRRLNVDIVRENIPASELKQIIENLISRYK</sequence>
<proteinExistence type="predicted"/>
<dbReference type="RefSeq" id="WP_126127199.1">
    <property type="nucleotide sequence ID" value="NZ_CP034464.1"/>
</dbReference>
<dbReference type="KEGG" id="upv:EJN92_07285"/>